<evidence type="ECO:0000313" key="7">
    <source>
        <dbReference type="Proteomes" id="UP001071230"/>
    </source>
</evidence>
<dbReference type="Pfam" id="PF16363">
    <property type="entry name" value="GDP_Man_Dehyd"/>
    <property type="match status" value="1"/>
</dbReference>
<evidence type="ECO:0000256" key="1">
    <source>
        <dbReference type="ARBA" id="ARBA00007637"/>
    </source>
</evidence>
<reference evidence="5" key="2">
    <citation type="submission" date="2020-01" db="EMBL/GenBank/DDBJ databases">
        <authorList>
            <person name="Hornung B."/>
        </authorList>
    </citation>
    <scope>NUCLEOTIDE SEQUENCE</scope>
    <source>
        <strain evidence="5">PacBioINE</strain>
    </source>
</reference>
<accession>A0A8S0Y1K7</accession>
<dbReference type="Proteomes" id="UP001071230">
    <property type="component" value="Unassembled WGS sequence"/>
</dbReference>
<comment type="similarity">
    <text evidence="1">Belongs to the NAD(P)-dependent epimerase/dehydratase family.</text>
</comment>
<gene>
    <name evidence="5" type="ORF">DEACI_0201</name>
    <name evidence="6" type="ORF">DEACI_2236</name>
</gene>
<keyword evidence="7" id="KW-1185">Reference proteome</keyword>
<evidence type="ECO:0000313" key="6">
    <source>
        <dbReference type="EMBL" id="CEJ07770.1"/>
    </source>
</evidence>
<dbReference type="SUPFAM" id="SSF51735">
    <property type="entry name" value="NAD(P)-binding Rossmann-fold domains"/>
    <property type="match status" value="1"/>
</dbReference>
<dbReference type="Pfam" id="PF01370">
    <property type="entry name" value="Epimerase"/>
    <property type="match status" value="1"/>
</dbReference>
<evidence type="ECO:0000259" key="3">
    <source>
        <dbReference type="Pfam" id="PF01370"/>
    </source>
</evidence>
<feature type="region of interest" description="Disordered" evidence="2">
    <location>
        <begin position="39"/>
        <end position="65"/>
    </location>
</feature>
<reference evidence="6" key="1">
    <citation type="submission" date="2014-11" db="EMBL/GenBank/DDBJ databases">
        <authorList>
            <person name="Hornung B.V."/>
        </authorList>
    </citation>
    <scope>NUCLEOTIDE SEQUENCE</scope>
    <source>
        <strain evidence="6">INE</strain>
    </source>
</reference>
<dbReference type="InterPro" id="IPR016040">
    <property type="entry name" value="NAD(P)-bd_dom"/>
</dbReference>
<dbReference type="InterPro" id="IPR036291">
    <property type="entry name" value="NAD(P)-bd_dom_sf"/>
</dbReference>
<dbReference type="KEGG" id="aacx:DEACI_0201"/>
<feature type="compositionally biased region" description="Low complexity" evidence="2">
    <location>
        <begin position="53"/>
        <end position="65"/>
    </location>
</feature>
<dbReference type="Gene3D" id="3.40.50.720">
    <property type="entry name" value="NAD(P)-binding Rossmann-like Domain"/>
    <property type="match status" value="2"/>
</dbReference>
<evidence type="ECO:0000256" key="2">
    <source>
        <dbReference type="SAM" id="MobiDB-lite"/>
    </source>
</evidence>
<evidence type="ECO:0000259" key="4">
    <source>
        <dbReference type="Pfam" id="PF16363"/>
    </source>
</evidence>
<protein>
    <submittedName>
        <fullName evidence="6">GDP-6-deoxy-D-mannose reductase</fullName>
    </submittedName>
    <submittedName>
        <fullName evidence="5">NAD dependent epimerase/dehydratase family</fullName>
    </submittedName>
</protein>
<proteinExistence type="inferred from homology"/>
<dbReference type="EMBL" id="LR746496">
    <property type="protein sequence ID" value="CAA7599575.1"/>
    <property type="molecule type" value="Genomic_DNA"/>
</dbReference>
<sequence length="397" mass="42908">MKALITGCNGFVGKYLARELIDAGHTVYGLGQGPFSLGTHADNVPQRGDRAARSTSSAPETSSVSGFSSASVILSGAPISSVAVTPSDLLNSSASATSSVVLWEGVDQSDTQNGRDVQYDARYDVFYEEVNILDAQALQLCVERIRPDWVFHLAGIASVQYSWQEPGKTFAINVLGTINLLQALAGTGVQAILQIGSSEVYGPGKTVGEKFHEASCPNPQSPYATSKYAAERSALQLGQKLSLPVLAVRPFNHIGPGQAEGFVIPDFARELVRAARGRGSVATGRLDVYRDFTDVRDVVHAYRLLAERGSAGEVYNICSGRARQLSDILDMMRRTYGDLTVIPDASKMRPTENIYSVGDPGKIRKTTGWEPVYTLEQSVKDVLAEWEERIRDRGDAS</sequence>
<dbReference type="PANTHER" id="PTHR43000">
    <property type="entry name" value="DTDP-D-GLUCOSE 4,6-DEHYDRATASE-RELATED"/>
    <property type="match status" value="1"/>
</dbReference>
<dbReference type="Gene3D" id="3.90.25.10">
    <property type="entry name" value="UDP-galactose 4-epimerase, domain 1"/>
    <property type="match status" value="1"/>
</dbReference>
<feature type="domain" description="NAD(P)-binding" evidence="4">
    <location>
        <begin position="117"/>
        <end position="381"/>
    </location>
</feature>
<dbReference type="InterPro" id="IPR001509">
    <property type="entry name" value="Epimerase_deHydtase"/>
</dbReference>
<dbReference type="Proteomes" id="UP000836597">
    <property type="component" value="Chromosome"/>
</dbReference>
<evidence type="ECO:0000313" key="5">
    <source>
        <dbReference type="EMBL" id="CAA7599575.1"/>
    </source>
</evidence>
<name>A0A8S0Y1K7_9FIRM</name>
<feature type="domain" description="NAD-dependent epimerase/dehydratase" evidence="3">
    <location>
        <begin position="3"/>
        <end position="34"/>
    </location>
</feature>
<organism evidence="5">
    <name type="scientific">Acididesulfobacillus acetoxydans</name>
    <dbReference type="NCBI Taxonomy" id="1561005"/>
    <lineage>
        <taxon>Bacteria</taxon>
        <taxon>Bacillati</taxon>
        <taxon>Bacillota</taxon>
        <taxon>Clostridia</taxon>
        <taxon>Eubacteriales</taxon>
        <taxon>Peptococcaceae</taxon>
        <taxon>Acididesulfobacillus</taxon>
    </lineage>
</organism>
<dbReference type="EMBL" id="CDGJ01000065">
    <property type="protein sequence ID" value="CEJ07770.1"/>
    <property type="molecule type" value="Genomic_DNA"/>
</dbReference>
<dbReference type="AlphaFoldDB" id="A0A8S0Y1K7"/>